<dbReference type="GO" id="GO:0005524">
    <property type="term" value="F:ATP binding"/>
    <property type="evidence" value="ECO:0007669"/>
    <property type="project" value="UniProtKB-KW"/>
</dbReference>
<evidence type="ECO:0000313" key="4">
    <source>
        <dbReference type="EMBL" id="CAI9754955.1"/>
    </source>
</evidence>
<dbReference type="InterPro" id="IPR050117">
    <property type="entry name" value="MAPK"/>
</dbReference>
<dbReference type="PANTHER" id="PTHR24055">
    <property type="entry name" value="MITOGEN-ACTIVATED PROTEIN KINASE"/>
    <property type="match status" value="1"/>
</dbReference>
<organism evidence="4 5">
    <name type="scientific">Fraxinus pennsylvanica</name>
    <dbReference type="NCBI Taxonomy" id="56036"/>
    <lineage>
        <taxon>Eukaryota</taxon>
        <taxon>Viridiplantae</taxon>
        <taxon>Streptophyta</taxon>
        <taxon>Embryophyta</taxon>
        <taxon>Tracheophyta</taxon>
        <taxon>Spermatophyta</taxon>
        <taxon>Magnoliopsida</taxon>
        <taxon>eudicotyledons</taxon>
        <taxon>Gunneridae</taxon>
        <taxon>Pentapetalae</taxon>
        <taxon>asterids</taxon>
        <taxon>lamiids</taxon>
        <taxon>Lamiales</taxon>
        <taxon>Oleaceae</taxon>
        <taxon>Oleeae</taxon>
        <taxon>Fraxinus</taxon>
    </lineage>
</organism>
<keyword evidence="1" id="KW-0547">Nucleotide-binding</keyword>
<evidence type="ECO:0000259" key="3">
    <source>
        <dbReference type="PROSITE" id="PS50011"/>
    </source>
</evidence>
<keyword evidence="5" id="KW-1185">Reference proteome</keyword>
<protein>
    <recommendedName>
        <fullName evidence="3">Protein kinase domain-containing protein</fullName>
    </recommendedName>
</protein>
<gene>
    <name evidence="4" type="ORF">FPE_LOCUS2386</name>
</gene>
<dbReference type="Gene3D" id="1.10.510.10">
    <property type="entry name" value="Transferase(Phosphotransferase) domain 1"/>
    <property type="match status" value="2"/>
</dbReference>
<name>A0AAD1YPZ8_9LAMI</name>
<dbReference type="AlphaFoldDB" id="A0AAD1YPZ8"/>
<evidence type="ECO:0000256" key="2">
    <source>
        <dbReference type="ARBA" id="ARBA00022840"/>
    </source>
</evidence>
<accession>A0AAD1YPZ8</accession>
<dbReference type="GO" id="GO:0004672">
    <property type="term" value="F:protein kinase activity"/>
    <property type="evidence" value="ECO:0007669"/>
    <property type="project" value="InterPro"/>
</dbReference>
<dbReference type="InterPro" id="IPR000719">
    <property type="entry name" value="Prot_kinase_dom"/>
</dbReference>
<sequence length="393" mass="44977">MMIKIKCSNHEKVHTRKEFAFLSPRITATLKLNQTNTIRVPFLTKIASRVVRNIEGDVGSSVAVVDQNIEGFAGFSIVAHVPDEVALTAEDLRTFNDMFVDFDTLLKFNKHQDQRKKSSNEMSFLQSMEMPQIRNSRNFGKGSYGVVFSAIDTQTGENVILLPSSRRDFRDIYVVFELMESDLHQVIKANDDLTREHHRFFLYQMLRALKYMHTDEDIAYPHLSFDQSCYYMASGCNFRITLLRDGIGVLSCVDLSPPSIPLLLISGALVAFLWRSFQGNIISGVCNEKARKYLAGMRKKHPMPFAEKFPKADPTSLNLLKKLLAFDPKDRPTAEEVLADPYFKGLAKIEREPSCQPISKLEFECTPEIMRNYRPILWHINLRSKSIDSKVYS</sequence>
<keyword evidence="2" id="KW-0067">ATP-binding</keyword>
<evidence type="ECO:0000313" key="5">
    <source>
        <dbReference type="Proteomes" id="UP000834106"/>
    </source>
</evidence>
<feature type="domain" description="Protein kinase" evidence="3">
    <location>
        <begin position="47"/>
        <end position="343"/>
    </location>
</feature>
<dbReference type="EMBL" id="OU503036">
    <property type="protein sequence ID" value="CAI9754955.1"/>
    <property type="molecule type" value="Genomic_DNA"/>
</dbReference>
<dbReference type="InterPro" id="IPR011009">
    <property type="entry name" value="Kinase-like_dom_sf"/>
</dbReference>
<dbReference type="Proteomes" id="UP000834106">
    <property type="component" value="Chromosome 1"/>
</dbReference>
<dbReference type="SMART" id="SM00220">
    <property type="entry name" value="S_TKc"/>
    <property type="match status" value="1"/>
</dbReference>
<proteinExistence type="predicted"/>
<dbReference type="SUPFAM" id="SSF56112">
    <property type="entry name" value="Protein kinase-like (PK-like)"/>
    <property type="match status" value="1"/>
</dbReference>
<dbReference type="PROSITE" id="PS50011">
    <property type="entry name" value="PROTEIN_KINASE_DOM"/>
    <property type="match status" value="1"/>
</dbReference>
<reference evidence="4" key="1">
    <citation type="submission" date="2023-05" db="EMBL/GenBank/DDBJ databases">
        <authorList>
            <person name="Huff M."/>
        </authorList>
    </citation>
    <scope>NUCLEOTIDE SEQUENCE</scope>
</reference>
<evidence type="ECO:0000256" key="1">
    <source>
        <dbReference type="ARBA" id="ARBA00022741"/>
    </source>
</evidence>
<dbReference type="Gene3D" id="3.30.200.20">
    <property type="entry name" value="Phosphorylase Kinase, domain 1"/>
    <property type="match status" value="1"/>
</dbReference>